<gene>
    <name evidence="1" type="ORF">GCM10022255_116700</name>
</gene>
<evidence type="ECO:0000313" key="2">
    <source>
        <dbReference type="Proteomes" id="UP001500620"/>
    </source>
</evidence>
<evidence type="ECO:0000313" key="1">
    <source>
        <dbReference type="EMBL" id="GAA4264304.1"/>
    </source>
</evidence>
<accession>A0ABP8DWL0</accession>
<sequence length="113" mass="12514">MGYNLHITRAEHWLDADGEPIGRQEWNAYASGHPAMQHAGWIEWKDVGREAVYDWPAGYEDRSSLSWRNGEVTVTGVYTDYIPGLVAIAADLEANVVGDDGERYTSDGVVDAT</sequence>
<keyword evidence="2" id="KW-1185">Reference proteome</keyword>
<reference evidence="2" key="1">
    <citation type="journal article" date="2019" name="Int. J. Syst. Evol. Microbiol.">
        <title>The Global Catalogue of Microorganisms (GCM) 10K type strain sequencing project: providing services to taxonomists for standard genome sequencing and annotation.</title>
        <authorList>
            <consortium name="The Broad Institute Genomics Platform"/>
            <consortium name="The Broad Institute Genome Sequencing Center for Infectious Disease"/>
            <person name="Wu L."/>
            <person name="Ma J."/>
        </authorList>
    </citation>
    <scope>NUCLEOTIDE SEQUENCE [LARGE SCALE GENOMIC DNA]</scope>
    <source>
        <strain evidence="2">JCM 17441</strain>
    </source>
</reference>
<dbReference type="RefSeq" id="WP_345144886.1">
    <property type="nucleotide sequence ID" value="NZ_BAABAT010000138.1"/>
</dbReference>
<proteinExistence type="predicted"/>
<organism evidence="1 2">
    <name type="scientific">Dactylosporangium darangshiense</name>
    <dbReference type="NCBI Taxonomy" id="579108"/>
    <lineage>
        <taxon>Bacteria</taxon>
        <taxon>Bacillati</taxon>
        <taxon>Actinomycetota</taxon>
        <taxon>Actinomycetes</taxon>
        <taxon>Micromonosporales</taxon>
        <taxon>Micromonosporaceae</taxon>
        <taxon>Dactylosporangium</taxon>
    </lineage>
</organism>
<protein>
    <submittedName>
        <fullName evidence="1">Uncharacterized protein</fullName>
    </submittedName>
</protein>
<comment type="caution">
    <text evidence="1">The sequence shown here is derived from an EMBL/GenBank/DDBJ whole genome shotgun (WGS) entry which is preliminary data.</text>
</comment>
<name>A0ABP8DWL0_9ACTN</name>
<dbReference type="EMBL" id="BAABAT010000138">
    <property type="protein sequence ID" value="GAA4264304.1"/>
    <property type="molecule type" value="Genomic_DNA"/>
</dbReference>
<dbReference type="Proteomes" id="UP001500620">
    <property type="component" value="Unassembled WGS sequence"/>
</dbReference>